<comment type="subcellular location">
    <subcellularLocation>
        <location evidence="1">Cell envelope</location>
    </subcellularLocation>
</comment>
<keyword evidence="2" id="KW-0175">Coiled coil</keyword>
<name>A0A8J7UI26_9HYPH</name>
<dbReference type="PANTHER" id="PTHR30386:SF19">
    <property type="entry name" value="MULTIDRUG EXPORT PROTEIN EMRA-RELATED"/>
    <property type="match status" value="1"/>
</dbReference>
<dbReference type="EMBL" id="JAGIYY010000001">
    <property type="protein sequence ID" value="MBP0437325.1"/>
    <property type="molecule type" value="Genomic_DNA"/>
</dbReference>
<dbReference type="Gene3D" id="2.40.30.170">
    <property type="match status" value="1"/>
</dbReference>
<protein>
    <submittedName>
        <fullName evidence="3">HlyD family efflux transporter periplasmic adaptor subunit</fullName>
    </submittedName>
</protein>
<evidence type="ECO:0000256" key="1">
    <source>
        <dbReference type="ARBA" id="ARBA00004196"/>
    </source>
</evidence>
<sequence length="397" mass="43178">MRFTRLIIGFLVILLAVAVIAGEQMAGASADAVVNARLTTVRAPIAGQLTSERRALGSAVAEGESLGRIQDTTADDIRLNDLIHDRAMASAEVERLTKSIASIETAVRGLQLRSQTYREERVRQLATELSSAQSQIAVAEARVEEAQAAFARSQQLTNRGLEPSASFERIRATQQVAELELEDAKQRARAAEIVLQSARRGTFLGDGYNDAPYSEQQISELSLRLGELRASLAAEQARSSALQQRIATERLRVNRLASAELSSNVSGRVWEVLAGNGETVQRGQDLIRLIDCRSAIVTLSVSENVYNRLKVGDAATFRASADGQLFSGTITRLAGSGAETIYRNLAIAPGESHLERYDVTLLSPSLNGDPDLGCAVGRTGRAFFESRPFDFLRRFWS</sequence>
<reference evidence="3" key="1">
    <citation type="submission" date="2021-03" db="EMBL/GenBank/DDBJ databases">
        <title>Genome sequencing and assembly of Tianweitania sediminis.</title>
        <authorList>
            <person name="Chhetri G."/>
        </authorList>
    </citation>
    <scope>NUCLEOTIDE SEQUENCE</scope>
    <source>
        <strain evidence="3">Z8</strain>
    </source>
</reference>
<proteinExistence type="predicted"/>
<dbReference type="AlphaFoldDB" id="A0A8J7UI26"/>
<evidence type="ECO:0000313" key="4">
    <source>
        <dbReference type="Proteomes" id="UP000666240"/>
    </source>
</evidence>
<feature type="coiled-coil region" evidence="2">
    <location>
        <begin position="122"/>
        <end position="201"/>
    </location>
</feature>
<dbReference type="InterPro" id="IPR050739">
    <property type="entry name" value="MFP"/>
</dbReference>
<evidence type="ECO:0000313" key="3">
    <source>
        <dbReference type="EMBL" id="MBP0437325.1"/>
    </source>
</evidence>
<dbReference type="GO" id="GO:0030313">
    <property type="term" value="C:cell envelope"/>
    <property type="evidence" value="ECO:0007669"/>
    <property type="project" value="UniProtKB-SubCell"/>
</dbReference>
<accession>A0A8J7UI26</accession>
<organism evidence="3 4">
    <name type="scientific">Tianweitania sediminis</name>
    <dbReference type="NCBI Taxonomy" id="1502156"/>
    <lineage>
        <taxon>Bacteria</taxon>
        <taxon>Pseudomonadati</taxon>
        <taxon>Pseudomonadota</taxon>
        <taxon>Alphaproteobacteria</taxon>
        <taxon>Hyphomicrobiales</taxon>
        <taxon>Phyllobacteriaceae</taxon>
        <taxon>Tianweitania</taxon>
    </lineage>
</organism>
<dbReference type="Proteomes" id="UP000666240">
    <property type="component" value="Unassembled WGS sequence"/>
</dbReference>
<dbReference type="PANTHER" id="PTHR30386">
    <property type="entry name" value="MEMBRANE FUSION SUBUNIT OF EMRAB-TOLC MULTIDRUG EFFLUX PUMP"/>
    <property type="match status" value="1"/>
</dbReference>
<dbReference type="RefSeq" id="WP_209333343.1">
    <property type="nucleotide sequence ID" value="NZ_JAGIYY010000001.1"/>
</dbReference>
<evidence type="ECO:0000256" key="2">
    <source>
        <dbReference type="SAM" id="Coils"/>
    </source>
</evidence>
<comment type="caution">
    <text evidence="3">The sequence shown here is derived from an EMBL/GenBank/DDBJ whole genome shotgun (WGS) entry which is preliminary data.</text>
</comment>
<keyword evidence="4" id="KW-1185">Reference proteome</keyword>
<gene>
    <name evidence="3" type="ORF">J5Y06_01505</name>
</gene>